<dbReference type="InterPro" id="IPR045318">
    <property type="entry name" value="EZH1/2-like"/>
</dbReference>
<protein>
    <submittedName>
        <fullName evidence="3">Histone-lysine N-methyltransferase</fullName>
    </submittedName>
</protein>
<evidence type="ECO:0000313" key="3">
    <source>
        <dbReference type="EMBL" id="GJT40952.1"/>
    </source>
</evidence>
<proteinExistence type="predicted"/>
<feature type="region of interest" description="Disordered" evidence="1">
    <location>
        <begin position="138"/>
        <end position="204"/>
    </location>
</feature>
<dbReference type="InterPro" id="IPR046341">
    <property type="entry name" value="SET_dom_sf"/>
</dbReference>
<dbReference type="PANTHER" id="PTHR45747:SF14">
    <property type="entry name" value="HISTONE-LYSINE N-METHYLTRANSFERASE EZA1"/>
    <property type="match status" value="1"/>
</dbReference>
<dbReference type="EMBL" id="BQNB010015519">
    <property type="protein sequence ID" value="GJT40952.1"/>
    <property type="molecule type" value="Genomic_DNA"/>
</dbReference>
<feature type="domain" description="SET" evidence="2">
    <location>
        <begin position="31"/>
        <end position="126"/>
    </location>
</feature>
<evidence type="ECO:0000256" key="1">
    <source>
        <dbReference type="SAM" id="MobiDB-lite"/>
    </source>
</evidence>
<dbReference type="Proteomes" id="UP001151760">
    <property type="component" value="Unassembled WGS sequence"/>
</dbReference>
<accession>A0ABQ5DRC7</accession>
<evidence type="ECO:0000259" key="2">
    <source>
        <dbReference type="PROSITE" id="PS50280"/>
    </source>
</evidence>
<reference evidence="3" key="2">
    <citation type="submission" date="2022-01" db="EMBL/GenBank/DDBJ databases">
        <authorList>
            <person name="Yamashiro T."/>
            <person name="Shiraishi A."/>
            <person name="Satake H."/>
            <person name="Nakayama K."/>
        </authorList>
    </citation>
    <scope>NUCLEOTIDE SEQUENCE</scope>
</reference>
<name>A0ABQ5DRC7_9ASTR</name>
<dbReference type="SUPFAM" id="SSF82199">
    <property type="entry name" value="SET domain"/>
    <property type="match status" value="1"/>
</dbReference>
<dbReference type="PANTHER" id="PTHR45747">
    <property type="entry name" value="HISTONE-LYSINE N-METHYLTRANSFERASE E(Z)"/>
    <property type="match status" value="1"/>
</dbReference>
<keyword evidence="4" id="KW-1185">Reference proteome</keyword>
<organism evidence="3 4">
    <name type="scientific">Tanacetum coccineum</name>
    <dbReference type="NCBI Taxonomy" id="301880"/>
    <lineage>
        <taxon>Eukaryota</taxon>
        <taxon>Viridiplantae</taxon>
        <taxon>Streptophyta</taxon>
        <taxon>Embryophyta</taxon>
        <taxon>Tracheophyta</taxon>
        <taxon>Spermatophyta</taxon>
        <taxon>Magnoliopsida</taxon>
        <taxon>eudicotyledons</taxon>
        <taxon>Gunneridae</taxon>
        <taxon>Pentapetalae</taxon>
        <taxon>asterids</taxon>
        <taxon>campanulids</taxon>
        <taxon>Asterales</taxon>
        <taxon>Asteraceae</taxon>
        <taxon>Asteroideae</taxon>
        <taxon>Anthemideae</taxon>
        <taxon>Anthemidinae</taxon>
        <taxon>Tanacetum</taxon>
    </lineage>
</organism>
<dbReference type="Pfam" id="PF00856">
    <property type="entry name" value="SET"/>
    <property type="match status" value="1"/>
</dbReference>
<reference evidence="3" key="1">
    <citation type="journal article" date="2022" name="Int. J. Mol. Sci.">
        <title>Draft Genome of Tanacetum Coccineum: Genomic Comparison of Closely Related Tanacetum-Family Plants.</title>
        <authorList>
            <person name="Yamashiro T."/>
            <person name="Shiraishi A."/>
            <person name="Nakayama K."/>
            <person name="Satake H."/>
        </authorList>
    </citation>
    <scope>NUCLEOTIDE SEQUENCE</scope>
</reference>
<gene>
    <name evidence="3" type="ORF">Tco_0940817</name>
</gene>
<dbReference type="SMART" id="SM00317">
    <property type="entry name" value="SET"/>
    <property type="match status" value="1"/>
</dbReference>
<dbReference type="InterPro" id="IPR001214">
    <property type="entry name" value="SET_dom"/>
</dbReference>
<comment type="caution">
    <text evidence="3">The sequence shown here is derived from an EMBL/GenBank/DDBJ whole genome shotgun (WGS) entry which is preliminary data.</text>
</comment>
<dbReference type="Gene3D" id="2.170.270.10">
    <property type="entry name" value="SET domain"/>
    <property type="match status" value="2"/>
</dbReference>
<feature type="compositionally biased region" description="Pro residues" evidence="1">
    <location>
        <begin position="176"/>
        <end position="204"/>
    </location>
</feature>
<sequence>MISCGGGALGEPERKGEGQCDNMRLLRKQRKRVLMGQSDVAGWGIFLQSAADKDDLIGEYTGELISDEEADYVIDPIRTGSELKFANHSANPNCYAKVSKVAGDDRLGIYAKKRIEAGEEIFYDYCYPNEVAPVWALKPDDPMEGPSAPQAGARKPRSHRSPVQQSQLHRSRLSRPPLPRSPLPQSPLAGPPLAPPSPRPPMGR</sequence>
<evidence type="ECO:0000313" key="4">
    <source>
        <dbReference type="Proteomes" id="UP001151760"/>
    </source>
</evidence>
<dbReference type="PROSITE" id="PS50280">
    <property type="entry name" value="SET"/>
    <property type="match status" value="1"/>
</dbReference>